<accession>A0A221S2Q8</accession>
<dbReference type="InterPro" id="IPR020818">
    <property type="entry name" value="Chaperonin_GroES"/>
</dbReference>
<dbReference type="InterPro" id="IPR011032">
    <property type="entry name" value="GroES-like_sf"/>
</dbReference>
<name>A0A221S2Q8_9VIRU</name>
<dbReference type="Pfam" id="PF00166">
    <property type="entry name" value="Cpn10"/>
    <property type="match status" value="1"/>
</dbReference>
<proteinExistence type="predicted"/>
<dbReference type="GO" id="GO:0044183">
    <property type="term" value="F:protein folding chaperone"/>
    <property type="evidence" value="ECO:0007669"/>
    <property type="project" value="InterPro"/>
</dbReference>
<protein>
    <submittedName>
        <fullName evidence="2">Co-chaperonin GroES</fullName>
    </submittedName>
</protein>
<dbReference type="EMBL" id="KU970608">
    <property type="protein sequence ID" value="ASN63202.1"/>
    <property type="molecule type" value="Genomic_DNA"/>
</dbReference>
<reference evidence="2" key="1">
    <citation type="submission" date="2016-03" db="EMBL/GenBank/DDBJ databases">
        <title>Novel chaperonins are prevalent in the virioplankton and link to viral biology and ecology.</title>
        <authorList>
            <person name="Marine R.L."/>
            <person name="Nasko D.J."/>
            <person name="Polson S.W."/>
            <person name="Wommack K.E."/>
        </authorList>
    </citation>
    <scope>NUCLEOTIDE SEQUENCE</scope>
</reference>
<dbReference type="GO" id="GO:0005524">
    <property type="term" value="F:ATP binding"/>
    <property type="evidence" value="ECO:0007669"/>
    <property type="project" value="InterPro"/>
</dbReference>
<keyword evidence="1" id="KW-0143">Chaperone</keyword>
<organism evidence="2">
    <name type="scientific">uncultured virus</name>
    <dbReference type="NCBI Taxonomy" id="340016"/>
    <lineage>
        <taxon>Viruses</taxon>
        <taxon>environmental samples</taxon>
    </lineage>
</organism>
<dbReference type="InterPro" id="IPR037124">
    <property type="entry name" value="Chaperonin_GroES_sf"/>
</dbReference>
<gene>
    <name evidence="2" type="primary">groES</name>
</gene>
<evidence type="ECO:0000256" key="1">
    <source>
        <dbReference type="ARBA" id="ARBA00023186"/>
    </source>
</evidence>
<evidence type="ECO:0000313" key="2">
    <source>
        <dbReference type="EMBL" id="ASN63202.1"/>
    </source>
</evidence>
<dbReference type="CDD" id="cd00320">
    <property type="entry name" value="cpn10"/>
    <property type="match status" value="1"/>
</dbReference>
<dbReference type="SUPFAM" id="SSF50129">
    <property type="entry name" value="GroES-like"/>
    <property type="match status" value="1"/>
</dbReference>
<sequence length="141" mass="15867">MQNVKYSGAVKNDDWITEKLVPDPDPLPALPGYHILIRPVSIRKETKGGILLPDQFQEDVKYLTTVGKVLAVGQSAYQDENKFPNGPWCKEGDYIAYGRHVGHKFMYKGVRLLLIFDDQVIMKVESPESLDIMFNLSANAA</sequence>
<dbReference type="Gene3D" id="2.30.33.40">
    <property type="entry name" value="GroES chaperonin"/>
    <property type="match status" value="1"/>
</dbReference>